<organism evidence="1 2">
    <name type="scientific">Pseudomonas maioricensis</name>
    <dbReference type="NCBI Taxonomy" id="1766623"/>
    <lineage>
        <taxon>Bacteria</taxon>
        <taxon>Pseudomonadati</taxon>
        <taxon>Pseudomonadota</taxon>
        <taxon>Gammaproteobacteria</taxon>
        <taxon>Pseudomonadales</taxon>
        <taxon>Pseudomonadaceae</taxon>
        <taxon>Pseudomonas</taxon>
    </lineage>
</organism>
<accession>A0ABS9ZKL4</accession>
<gene>
    <name evidence="1" type="ORF">AUC61_14000</name>
</gene>
<keyword evidence="2" id="KW-1185">Reference proteome</keyword>
<proteinExistence type="predicted"/>
<sequence>MSTLSEIAANHAKAAKPLDAESAISKVPCSLPSNDCRDSNDEHDQVAPYAIAALTERRVTALFSVAVNTD</sequence>
<evidence type="ECO:0000313" key="1">
    <source>
        <dbReference type="EMBL" id="MCI8210646.1"/>
    </source>
</evidence>
<evidence type="ECO:0000313" key="2">
    <source>
        <dbReference type="Proteomes" id="UP001320513"/>
    </source>
</evidence>
<name>A0ABS9ZKL4_9PSED</name>
<reference evidence="1 2" key="1">
    <citation type="submission" date="2015-12" db="EMBL/GenBank/DDBJ databases">
        <title>Phylogenomics in the description of a new species in the Pseudomonas syringae group.</title>
        <authorList>
            <person name="Busquets A."/>
            <person name="Gomila M."/>
            <person name="Beiki F."/>
            <person name="Rahimian H."/>
            <person name="Mulet M."/>
            <person name="Sanchez D."/>
            <person name="Garcia-Valdes E."/>
            <person name="Lalucat J."/>
        </authorList>
    </citation>
    <scope>NUCLEOTIDE SEQUENCE [LARGE SCALE GENOMIC DNA]</scope>
    <source>
        <strain evidence="1 2">S25</strain>
    </source>
</reference>
<dbReference type="Proteomes" id="UP001320513">
    <property type="component" value="Unassembled WGS sequence"/>
</dbReference>
<comment type="caution">
    <text evidence="1">The sequence shown here is derived from an EMBL/GenBank/DDBJ whole genome shotgun (WGS) entry which is preliminary data.</text>
</comment>
<dbReference type="EMBL" id="LOHG01000008">
    <property type="protein sequence ID" value="MCI8210646.1"/>
    <property type="molecule type" value="Genomic_DNA"/>
</dbReference>
<protein>
    <submittedName>
        <fullName evidence="1">Uncharacterized protein</fullName>
    </submittedName>
</protein>